<keyword evidence="8" id="KW-1185">Reference proteome</keyword>
<dbReference type="InterPro" id="IPR017221">
    <property type="entry name" value="DUF34/NIF3_bac"/>
</dbReference>
<dbReference type="InterPro" id="IPR036069">
    <property type="entry name" value="DUF34/NIF3_sf"/>
</dbReference>
<evidence type="ECO:0000313" key="7">
    <source>
        <dbReference type="EMBL" id="EFL51245.1"/>
    </source>
</evidence>
<dbReference type="GO" id="GO:0005737">
    <property type="term" value="C:cytoplasm"/>
    <property type="evidence" value="ECO:0007669"/>
    <property type="project" value="TreeGrafter"/>
</dbReference>
<dbReference type="PIRSF" id="PIRSF037489">
    <property type="entry name" value="UCP037489_NIF3_YqfO"/>
    <property type="match status" value="1"/>
</dbReference>
<dbReference type="Proteomes" id="UP000006250">
    <property type="component" value="Unassembled WGS sequence"/>
</dbReference>
<dbReference type="PANTHER" id="PTHR13799:SF14">
    <property type="entry name" value="GTP CYCLOHYDROLASE 1 TYPE 2 HOMOLOG"/>
    <property type="match status" value="1"/>
</dbReference>
<dbReference type="GO" id="GO:0046872">
    <property type="term" value="F:metal ion binding"/>
    <property type="evidence" value="ECO:0007669"/>
    <property type="project" value="UniProtKB-UniRule"/>
</dbReference>
<feature type="binding site" evidence="6">
    <location>
        <position position="64"/>
    </location>
    <ligand>
        <name>a divalent metal cation</name>
        <dbReference type="ChEBI" id="CHEBI:60240"/>
        <label>2</label>
    </ligand>
</feature>
<reference evidence="7 8" key="1">
    <citation type="submission" date="2010-08" db="EMBL/GenBank/DDBJ databases">
        <title>The draft genome of Desulfovibrio fructosovorans JJ.</title>
        <authorList>
            <consortium name="US DOE Joint Genome Institute (JGI-PGF)"/>
            <person name="Lucas S."/>
            <person name="Copeland A."/>
            <person name="Lapidus A."/>
            <person name="Cheng J.-F."/>
            <person name="Bruce D."/>
            <person name="Goodwin L."/>
            <person name="Pitluck S."/>
            <person name="Land M.L."/>
            <person name="Hauser L."/>
            <person name="Chang Y.-J."/>
            <person name="Jeffries C."/>
            <person name="Wall J.D."/>
            <person name="Stahl D.A."/>
            <person name="Arkin A.P."/>
            <person name="Dehal P."/>
            <person name="Stolyar S.M."/>
            <person name="Hazen T.C."/>
            <person name="Woyke T.J."/>
        </authorList>
    </citation>
    <scope>NUCLEOTIDE SEQUENCE [LARGE SCALE GENOMIC DNA]</scope>
    <source>
        <strain evidence="7 8">JJ</strain>
    </source>
</reference>
<comment type="subunit">
    <text evidence="2">Homohexamer.</text>
</comment>
<dbReference type="SUPFAM" id="SSF102705">
    <property type="entry name" value="NIF3 (NGG1p interacting factor 3)-like"/>
    <property type="match status" value="1"/>
</dbReference>
<feature type="binding site" evidence="6">
    <location>
        <position position="295"/>
    </location>
    <ligand>
        <name>a divalent metal cation</name>
        <dbReference type="ChEBI" id="CHEBI:60240"/>
        <label>1</label>
    </ligand>
</feature>
<proteinExistence type="inferred from homology"/>
<comment type="caution">
    <text evidence="7">The sequence shown here is derived from an EMBL/GenBank/DDBJ whole genome shotgun (WGS) entry which is preliminary data.</text>
</comment>
<dbReference type="FunFam" id="3.40.1390.30:FF:000001">
    <property type="entry name" value="GTP cyclohydrolase 1 type 2"/>
    <property type="match status" value="1"/>
</dbReference>
<evidence type="ECO:0000256" key="1">
    <source>
        <dbReference type="ARBA" id="ARBA00006964"/>
    </source>
</evidence>
<feature type="binding site" evidence="6">
    <location>
        <position position="291"/>
    </location>
    <ligand>
        <name>a divalent metal cation</name>
        <dbReference type="ChEBI" id="CHEBI:60240"/>
        <label>1</label>
    </ligand>
</feature>
<comment type="similarity">
    <text evidence="1 5">Belongs to the GTP cyclohydrolase I type 2/NIF3 family.</text>
</comment>
<dbReference type="eggNOG" id="COG0327">
    <property type="taxonomic scope" value="Bacteria"/>
</dbReference>
<dbReference type="RefSeq" id="WP_005993375.1">
    <property type="nucleotide sequence ID" value="NZ_AECZ01000011.1"/>
</dbReference>
<evidence type="ECO:0000313" key="8">
    <source>
        <dbReference type="Proteomes" id="UP000006250"/>
    </source>
</evidence>
<dbReference type="Pfam" id="PF01784">
    <property type="entry name" value="DUF34_NIF3"/>
    <property type="match status" value="1"/>
</dbReference>
<feature type="binding site" evidence="6">
    <location>
        <position position="102"/>
    </location>
    <ligand>
        <name>a divalent metal cation</name>
        <dbReference type="ChEBI" id="CHEBI:60240"/>
        <label>1</label>
    </ligand>
</feature>
<dbReference type="EMBL" id="AECZ01000011">
    <property type="protein sequence ID" value="EFL51245.1"/>
    <property type="molecule type" value="Genomic_DNA"/>
</dbReference>
<evidence type="ECO:0000256" key="5">
    <source>
        <dbReference type="PIRNR" id="PIRNR037489"/>
    </source>
</evidence>
<dbReference type="PANTHER" id="PTHR13799">
    <property type="entry name" value="NGG1 INTERACTING FACTOR 3"/>
    <property type="match status" value="1"/>
</dbReference>
<dbReference type="OrthoDB" id="9792792at2"/>
<dbReference type="STRING" id="596151.DesfrDRAFT_1947"/>
<name>E1JWE8_SOLFR</name>
<sequence length="340" mass="36127">MLVSDVIGVIERTAVPARAASWDRSGVQIAGTLDECDKLAVALDPTPSMIRQALAWGAQCILTHHPLTLSPRLPDRVDDYHRMLALTLGAGAWLYAAHTSLDTAVDGPPAWLADALALTGRRILEPAGTEPHWQARWRAAPGKDVAHALSALPGVTAHPCVGQVEAVFPTRERGRVEETLATACPQATLVSLIALAEPAVPYGYGLIGKLSVPLTLSELETRLAKLLPRRFFIVAGDPPPTIATLAYCPGSGADMAPRAFAAGADAYLTGDLKYHQAQSVPPGKCVIDVGHFSLEEVMMRRFADDLAATLGETGPTVRFFSGKDPFSAHVPDAAKPSRTE</sequence>
<evidence type="ECO:0000256" key="3">
    <source>
        <dbReference type="ARBA" id="ARBA00022112"/>
    </source>
</evidence>
<dbReference type="InterPro" id="IPR002678">
    <property type="entry name" value="DUF34/NIF3"/>
</dbReference>
<feature type="binding site" evidence="6">
    <location>
        <position position="65"/>
    </location>
    <ligand>
        <name>a divalent metal cation</name>
        <dbReference type="ChEBI" id="CHEBI:60240"/>
        <label>1</label>
    </ligand>
</feature>
<keyword evidence="4 5" id="KW-0479">Metal-binding</keyword>
<organism evidence="7 8">
    <name type="scientific">Solidesulfovibrio fructosivorans JJ]</name>
    <dbReference type="NCBI Taxonomy" id="596151"/>
    <lineage>
        <taxon>Bacteria</taxon>
        <taxon>Pseudomonadati</taxon>
        <taxon>Thermodesulfobacteriota</taxon>
        <taxon>Desulfovibrionia</taxon>
        <taxon>Desulfovibrionales</taxon>
        <taxon>Desulfovibrionaceae</taxon>
        <taxon>Solidesulfovibrio</taxon>
    </lineage>
</organism>
<dbReference type="Gene3D" id="3.40.1390.30">
    <property type="entry name" value="NIF3 (NGG1p interacting factor 3)-like"/>
    <property type="match status" value="2"/>
</dbReference>
<evidence type="ECO:0000256" key="6">
    <source>
        <dbReference type="PIRSR" id="PIRSR602678-1"/>
    </source>
</evidence>
<protein>
    <recommendedName>
        <fullName evidence="3 5">GTP cyclohydrolase 1 type 2 homolog</fullName>
    </recommendedName>
</protein>
<evidence type="ECO:0000256" key="2">
    <source>
        <dbReference type="ARBA" id="ARBA00011643"/>
    </source>
</evidence>
<gene>
    <name evidence="7" type="ORF">DesfrDRAFT_1947</name>
</gene>
<accession>E1JWE8</accession>
<dbReference type="AlphaFoldDB" id="E1JWE8"/>
<evidence type="ECO:0000256" key="4">
    <source>
        <dbReference type="ARBA" id="ARBA00022723"/>
    </source>
</evidence>